<evidence type="ECO:0000256" key="1">
    <source>
        <dbReference type="SAM" id="MobiDB-lite"/>
    </source>
</evidence>
<feature type="region of interest" description="Disordered" evidence="1">
    <location>
        <begin position="1"/>
        <end position="141"/>
    </location>
</feature>
<dbReference type="EMBL" id="JBHTIR010001123">
    <property type="protein sequence ID" value="MFD0852170.1"/>
    <property type="molecule type" value="Genomic_DNA"/>
</dbReference>
<organism evidence="2 3">
    <name type="scientific">Actinomadura adrarensis</name>
    <dbReference type="NCBI Taxonomy" id="1819600"/>
    <lineage>
        <taxon>Bacteria</taxon>
        <taxon>Bacillati</taxon>
        <taxon>Actinomycetota</taxon>
        <taxon>Actinomycetes</taxon>
        <taxon>Streptosporangiales</taxon>
        <taxon>Thermomonosporaceae</taxon>
        <taxon>Actinomadura</taxon>
    </lineage>
</organism>
<evidence type="ECO:0000313" key="3">
    <source>
        <dbReference type="Proteomes" id="UP001597083"/>
    </source>
</evidence>
<evidence type="ECO:0008006" key="4">
    <source>
        <dbReference type="Google" id="ProtNLM"/>
    </source>
</evidence>
<feature type="non-terminal residue" evidence="2">
    <location>
        <position position="141"/>
    </location>
</feature>
<reference evidence="3" key="1">
    <citation type="journal article" date="2019" name="Int. J. Syst. Evol. Microbiol.">
        <title>The Global Catalogue of Microorganisms (GCM) 10K type strain sequencing project: providing services to taxonomists for standard genome sequencing and annotation.</title>
        <authorList>
            <consortium name="The Broad Institute Genomics Platform"/>
            <consortium name="The Broad Institute Genome Sequencing Center for Infectious Disease"/>
            <person name="Wu L."/>
            <person name="Ma J."/>
        </authorList>
    </citation>
    <scope>NUCLEOTIDE SEQUENCE [LARGE SCALE GENOMIC DNA]</scope>
    <source>
        <strain evidence="3">JCM 31696</strain>
    </source>
</reference>
<comment type="caution">
    <text evidence="2">The sequence shown here is derived from an EMBL/GenBank/DDBJ whole genome shotgun (WGS) entry which is preliminary data.</text>
</comment>
<name>A0ABW3CCM7_9ACTN</name>
<keyword evidence="3" id="KW-1185">Reference proteome</keyword>
<proteinExistence type="predicted"/>
<dbReference type="Proteomes" id="UP001597083">
    <property type="component" value="Unassembled WGS sequence"/>
</dbReference>
<feature type="compositionally biased region" description="Acidic residues" evidence="1">
    <location>
        <begin position="76"/>
        <end position="93"/>
    </location>
</feature>
<accession>A0ABW3CCM7</accession>
<protein>
    <recommendedName>
        <fullName evidence="4">DUF5709 domain-containing protein</fullName>
    </recommendedName>
</protein>
<sequence>MSEEGERGGRGTGMSRSPAEHEESAWAAVPEVEMPEPDGRTDFSMESASFGDEYGAPEGSDDDVRVAPVGTAVYDEAGDESAYDESAYDEAGDYEPAGYESAGDEESSSPSPSYYEGDESVEEAPAYEQAGGSGAGSVFER</sequence>
<evidence type="ECO:0000313" key="2">
    <source>
        <dbReference type="EMBL" id="MFD0852170.1"/>
    </source>
</evidence>
<gene>
    <name evidence="2" type="ORF">ACFQ07_08055</name>
</gene>